<evidence type="ECO:0000313" key="1">
    <source>
        <dbReference type="EMBL" id="KAF5834548.1"/>
    </source>
</evidence>
<gene>
    <name evidence="1" type="ORF">DUNSADRAFT_8756</name>
</gene>
<organism evidence="1 2">
    <name type="scientific">Dunaliella salina</name>
    <name type="common">Green alga</name>
    <name type="synonym">Protococcus salinus</name>
    <dbReference type="NCBI Taxonomy" id="3046"/>
    <lineage>
        <taxon>Eukaryota</taxon>
        <taxon>Viridiplantae</taxon>
        <taxon>Chlorophyta</taxon>
        <taxon>core chlorophytes</taxon>
        <taxon>Chlorophyceae</taxon>
        <taxon>CS clade</taxon>
        <taxon>Chlamydomonadales</taxon>
        <taxon>Dunaliellaceae</taxon>
        <taxon>Dunaliella</taxon>
    </lineage>
</organism>
<feature type="non-terminal residue" evidence="1">
    <location>
        <position position="82"/>
    </location>
</feature>
<dbReference type="EMBL" id="MU069750">
    <property type="protein sequence ID" value="KAF5834548.1"/>
    <property type="molecule type" value="Genomic_DNA"/>
</dbReference>
<comment type="caution">
    <text evidence="1">The sequence shown here is derived from an EMBL/GenBank/DDBJ whole genome shotgun (WGS) entry which is preliminary data.</text>
</comment>
<dbReference type="Proteomes" id="UP000815325">
    <property type="component" value="Unassembled WGS sequence"/>
</dbReference>
<proteinExistence type="predicted"/>
<accession>A0ABQ7GIX7</accession>
<keyword evidence="2" id="KW-1185">Reference proteome</keyword>
<evidence type="ECO:0008006" key="3">
    <source>
        <dbReference type="Google" id="ProtNLM"/>
    </source>
</evidence>
<name>A0ABQ7GIX7_DUNSA</name>
<sequence length="82" mass="9037">MSKNFGGTSLDPSASDRWWRDRIAKEEQALQRGVPQSRPENQQSYTINNLGNLQSVPKAAENHLAGVGAVVRGGKNQYQDPD</sequence>
<reference evidence="1" key="1">
    <citation type="submission" date="2017-08" db="EMBL/GenBank/DDBJ databases">
        <authorList>
            <person name="Polle J.E."/>
            <person name="Barry K."/>
            <person name="Cushman J."/>
            <person name="Schmutz J."/>
            <person name="Tran D."/>
            <person name="Hathwaick L.T."/>
            <person name="Yim W.C."/>
            <person name="Jenkins J."/>
            <person name="Mckie-Krisberg Z.M."/>
            <person name="Prochnik S."/>
            <person name="Lindquist E."/>
            <person name="Dockter R.B."/>
            <person name="Adam C."/>
            <person name="Molina H."/>
            <person name="Bunkerborg J."/>
            <person name="Jin E."/>
            <person name="Buchheim M."/>
            <person name="Magnuson J."/>
        </authorList>
    </citation>
    <scope>NUCLEOTIDE SEQUENCE</scope>
    <source>
        <strain evidence="1">CCAP 19/18</strain>
    </source>
</reference>
<protein>
    <recommendedName>
        <fullName evidence="3">Encoded protein</fullName>
    </recommendedName>
</protein>
<evidence type="ECO:0000313" key="2">
    <source>
        <dbReference type="Proteomes" id="UP000815325"/>
    </source>
</evidence>